<keyword evidence="2" id="KW-0747">Spliceosome</keyword>
<keyword evidence="2" id="KW-0539">Nucleus</keyword>
<dbReference type="EC" id="2.3.2.27" evidence="2"/>
<evidence type="ECO:0000313" key="5">
    <source>
        <dbReference type="WBParaSite" id="GPUH_0000624101-mRNA-1"/>
    </source>
</evidence>
<evidence type="ECO:0000256" key="2">
    <source>
        <dbReference type="RuleBase" id="RU367101"/>
    </source>
</evidence>
<dbReference type="GO" id="GO:0006281">
    <property type="term" value="P:DNA repair"/>
    <property type="evidence" value="ECO:0007669"/>
    <property type="project" value="UniProtKB-KW"/>
</dbReference>
<proteinExistence type="inferred from homology"/>
<comment type="catalytic activity">
    <reaction evidence="2">
        <text>S-ubiquitinyl-[E2 ubiquitin-conjugating enzyme]-L-cysteine + [acceptor protein]-L-lysine = [E2 ubiquitin-conjugating enzyme]-L-cysteine + N(6)-ubiquitinyl-[acceptor protein]-L-lysine.</text>
        <dbReference type="EC" id="2.3.2.27"/>
    </reaction>
</comment>
<keyword evidence="2" id="KW-0833">Ubl conjugation pathway</keyword>
<dbReference type="EMBL" id="UYRT01014352">
    <property type="protein sequence ID" value="VDK53927.1"/>
    <property type="molecule type" value="Genomic_DNA"/>
</dbReference>
<dbReference type="PROSITE" id="PS50082">
    <property type="entry name" value="WD_REPEATS_2"/>
    <property type="match status" value="1"/>
</dbReference>
<dbReference type="Gene3D" id="2.130.10.10">
    <property type="entry name" value="YVTN repeat-like/Quinoprotein amine dehydrogenase"/>
    <property type="match status" value="1"/>
</dbReference>
<keyword evidence="1" id="KW-0853">WD repeat</keyword>
<reference evidence="3 4" key="2">
    <citation type="submission" date="2018-11" db="EMBL/GenBank/DDBJ databases">
        <authorList>
            <consortium name="Pathogen Informatics"/>
        </authorList>
    </citation>
    <scope>NUCLEOTIDE SEQUENCE [LARGE SCALE GENOMIC DNA]</scope>
</reference>
<dbReference type="InterPro" id="IPR036322">
    <property type="entry name" value="WD40_repeat_dom_sf"/>
</dbReference>
<comment type="subunit">
    <text evidence="2">Homotetramer.</text>
</comment>
<dbReference type="GO" id="GO:0071006">
    <property type="term" value="C:U2-type catalytic step 1 spliceosome"/>
    <property type="evidence" value="ECO:0007669"/>
    <property type="project" value="TreeGrafter"/>
</dbReference>
<reference evidence="5" key="1">
    <citation type="submission" date="2016-06" db="UniProtKB">
        <authorList>
            <consortium name="WormBaseParasite"/>
        </authorList>
    </citation>
    <scope>IDENTIFICATION</scope>
</reference>
<comment type="similarity">
    <text evidence="2">Belongs to the WD repeat PRP19 family.</text>
</comment>
<dbReference type="GO" id="GO:0005737">
    <property type="term" value="C:cytoplasm"/>
    <property type="evidence" value="ECO:0007669"/>
    <property type="project" value="TreeGrafter"/>
</dbReference>
<dbReference type="AlphaFoldDB" id="A0A183DBZ2"/>
<sequence length="77" mass="8320">MLARSAKVLSGICFDQSGTYLAVAGADVQVIHVKPWSVLATLTDHKDAVTSVRFGRNAHSLLSVGMDRSLRIYMASQ</sequence>
<dbReference type="PROSITE" id="PS50294">
    <property type="entry name" value="WD_REPEATS_REGION"/>
    <property type="match status" value="1"/>
</dbReference>
<dbReference type="GO" id="GO:0061630">
    <property type="term" value="F:ubiquitin protein ligase activity"/>
    <property type="evidence" value="ECO:0007669"/>
    <property type="project" value="UniProtKB-UniRule"/>
</dbReference>
<keyword evidence="2" id="KW-0234">DNA repair</keyword>
<dbReference type="Pfam" id="PF00400">
    <property type="entry name" value="WD40"/>
    <property type="match status" value="1"/>
</dbReference>
<comment type="subcellular location">
    <subcellularLocation>
        <location evidence="2">Nucleus</location>
    </subcellularLocation>
</comment>
<dbReference type="OrthoDB" id="687049at2759"/>
<dbReference type="GO" id="GO:0000974">
    <property type="term" value="C:Prp19 complex"/>
    <property type="evidence" value="ECO:0007669"/>
    <property type="project" value="UniProtKB-UniRule"/>
</dbReference>
<evidence type="ECO:0000256" key="1">
    <source>
        <dbReference type="PROSITE-ProRule" id="PRU00221"/>
    </source>
</evidence>
<dbReference type="SUPFAM" id="SSF50978">
    <property type="entry name" value="WD40 repeat-like"/>
    <property type="match status" value="1"/>
</dbReference>
<dbReference type="PANTHER" id="PTHR43995:SF1">
    <property type="entry name" value="PRE-MRNA-PROCESSING FACTOR 19"/>
    <property type="match status" value="1"/>
</dbReference>
<keyword evidence="2" id="KW-0507">mRNA processing</keyword>
<organism evidence="5">
    <name type="scientific">Gongylonema pulchrum</name>
    <dbReference type="NCBI Taxonomy" id="637853"/>
    <lineage>
        <taxon>Eukaryota</taxon>
        <taxon>Metazoa</taxon>
        <taxon>Ecdysozoa</taxon>
        <taxon>Nematoda</taxon>
        <taxon>Chromadorea</taxon>
        <taxon>Rhabditida</taxon>
        <taxon>Spirurina</taxon>
        <taxon>Spiruromorpha</taxon>
        <taxon>Spiruroidea</taxon>
        <taxon>Gongylonematidae</taxon>
        <taxon>Gongylonema</taxon>
    </lineage>
</organism>
<dbReference type="SMART" id="SM00320">
    <property type="entry name" value="WD40"/>
    <property type="match status" value="1"/>
</dbReference>
<dbReference type="InterPro" id="IPR001680">
    <property type="entry name" value="WD40_rpt"/>
</dbReference>
<feature type="repeat" description="WD" evidence="1">
    <location>
        <begin position="42"/>
        <end position="77"/>
    </location>
</feature>
<gene>
    <name evidence="3" type="ORF">GPUH_LOCUS6233</name>
</gene>
<dbReference type="InterPro" id="IPR038959">
    <property type="entry name" value="Prp19"/>
</dbReference>
<comment type="function">
    <text evidence="2">Ubiquitin-protein ligase which is mainly involved pre-mRNA splicing and DNA repair. Required for pre-mRNA splicing as component of the spliceosome.</text>
</comment>
<dbReference type="GO" id="GO:0000398">
    <property type="term" value="P:mRNA splicing, via spliceosome"/>
    <property type="evidence" value="ECO:0007669"/>
    <property type="project" value="InterPro"/>
</dbReference>
<name>A0A183DBZ2_9BILA</name>
<keyword evidence="2" id="KW-0227">DNA damage</keyword>
<comment type="pathway">
    <text evidence="2">Protein modification; protein ubiquitination.</text>
</comment>
<evidence type="ECO:0000313" key="3">
    <source>
        <dbReference type="EMBL" id="VDK53927.1"/>
    </source>
</evidence>
<dbReference type="Proteomes" id="UP000271098">
    <property type="component" value="Unassembled WGS sequence"/>
</dbReference>
<keyword evidence="2" id="KW-0808">Transferase</keyword>
<evidence type="ECO:0000313" key="4">
    <source>
        <dbReference type="Proteomes" id="UP000271098"/>
    </source>
</evidence>
<keyword evidence="4" id="KW-1185">Reference proteome</keyword>
<keyword evidence="2" id="KW-0508">mRNA splicing</keyword>
<accession>A0A183DBZ2</accession>
<protein>
    <recommendedName>
        <fullName evidence="2">Pre-mRNA-processing factor 19</fullName>
        <ecNumber evidence="2">2.3.2.27</ecNumber>
    </recommendedName>
</protein>
<dbReference type="GO" id="GO:0070534">
    <property type="term" value="P:protein K63-linked ubiquitination"/>
    <property type="evidence" value="ECO:0007669"/>
    <property type="project" value="UniProtKB-UniRule"/>
</dbReference>
<dbReference type="InterPro" id="IPR015943">
    <property type="entry name" value="WD40/YVTN_repeat-like_dom_sf"/>
</dbReference>
<dbReference type="PANTHER" id="PTHR43995">
    <property type="entry name" value="PRE-MRNA-PROCESSING FACTOR 19"/>
    <property type="match status" value="1"/>
</dbReference>
<dbReference type="WBParaSite" id="GPUH_0000624101-mRNA-1">
    <property type="protein sequence ID" value="GPUH_0000624101-mRNA-1"/>
    <property type="gene ID" value="GPUH_0000624101"/>
</dbReference>
<dbReference type="UniPathway" id="UPA00143"/>